<dbReference type="SUPFAM" id="SSF89919">
    <property type="entry name" value="Ribosome-binding factor A, RbfA"/>
    <property type="match status" value="1"/>
</dbReference>
<dbReference type="PANTHER" id="PTHR33515:SF1">
    <property type="entry name" value="RIBOSOME-BINDING FACTOR A, CHLOROPLASTIC-RELATED"/>
    <property type="match status" value="1"/>
</dbReference>
<reference evidence="4 5" key="1">
    <citation type="submission" date="2019-02" db="EMBL/GenBank/DDBJ databases">
        <title>Siculibacillus lacustris gen. nov., sp. nov., a new rosette-forming bacterium isolated from a freshwater crater lake (Lake St. Ana, Romania).</title>
        <authorList>
            <person name="Felfoldi T."/>
            <person name="Marton Z."/>
            <person name="Szabo A."/>
            <person name="Mentes A."/>
            <person name="Boka K."/>
            <person name="Marialigeti K."/>
            <person name="Mathe I."/>
            <person name="Koncz M."/>
            <person name="Schumann P."/>
            <person name="Toth E."/>
        </authorList>
    </citation>
    <scope>NUCLEOTIDE SEQUENCE [LARGE SCALE GENOMIC DNA]</scope>
    <source>
        <strain evidence="4 5">SA-279</strain>
    </source>
</reference>
<comment type="function">
    <text evidence="2">One of several proteins that assist in the late maturation steps of the functional core of the 30S ribosomal subunit. Associates with free 30S ribosomal subunits (but not with 30S subunits that are part of 70S ribosomes or polysomes). Required for efficient processing of 16S rRNA. May interact with the 5'-terminal helix region of 16S rRNA.</text>
</comment>
<evidence type="ECO:0000256" key="2">
    <source>
        <dbReference type="HAMAP-Rule" id="MF_00003"/>
    </source>
</evidence>
<dbReference type="InterPro" id="IPR000238">
    <property type="entry name" value="RbfA"/>
</dbReference>
<comment type="similarity">
    <text evidence="2">Belongs to the RbfA family.</text>
</comment>
<dbReference type="AlphaFoldDB" id="A0A4Q9VLQ2"/>
<evidence type="ECO:0000313" key="5">
    <source>
        <dbReference type="Proteomes" id="UP000292781"/>
    </source>
</evidence>
<keyword evidence="1 2" id="KW-0690">Ribosome biogenesis</keyword>
<dbReference type="PROSITE" id="PS01319">
    <property type="entry name" value="RBFA"/>
    <property type="match status" value="1"/>
</dbReference>
<dbReference type="InterPro" id="IPR020053">
    <property type="entry name" value="Ribosome-bd_factorA_CS"/>
</dbReference>
<feature type="region of interest" description="Disordered" evidence="3">
    <location>
        <begin position="1"/>
        <end position="33"/>
    </location>
</feature>
<dbReference type="HAMAP" id="MF_00003">
    <property type="entry name" value="RbfA"/>
    <property type="match status" value="1"/>
</dbReference>
<name>A0A4Q9VLQ2_9HYPH</name>
<sequence>MPPHSRPSAPSSSPICPRRLPMNAPEDHGPSQRQLRVGEIVRHALAEILAQGRIADPDLDGTIITVPEVRMSPDLKVATALVMPLGGRDADKVMTGLERSRKWLRGQIARKVNLKFAPDLRFRLDTRYDDDMRITRTLRSPVVAQDLGKDPDATED</sequence>
<dbReference type="InterPro" id="IPR015946">
    <property type="entry name" value="KH_dom-like_a/b"/>
</dbReference>
<comment type="caution">
    <text evidence="4">The sequence shown here is derived from an EMBL/GenBank/DDBJ whole genome shotgun (WGS) entry which is preliminary data.</text>
</comment>
<dbReference type="RefSeq" id="WP_131310180.1">
    <property type="nucleotide sequence ID" value="NZ_SJFN01000020.1"/>
</dbReference>
<dbReference type="Gene3D" id="3.30.300.20">
    <property type="match status" value="1"/>
</dbReference>
<dbReference type="GO" id="GO:0043024">
    <property type="term" value="F:ribosomal small subunit binding"/>
    <property type="evidence" value="ECO:0007669"/>
    <property type="project" value="TreeGrafter"/>
</dbReference>
<dbReference type="InterPro" id="IPR023799">
    <property type="entry name" value="RbfA_dom_sf"/>
</dbReference>
<dbReference type="OrthoDB" id="9805051at2"/>
<comment type="subunit">
    <text evidence="2">Monomer. Binds 30S ribosomal subunits, but not 50S ribosomal subunits or 70S ribosomes.</text>
</comment>
<evidence type="ECO:0000313" key="4">
    <source>
        <dbReference type="EMBL" id="TBW36423.1"/>
    </source>
</evidence>
<gene>
    <name evidence="2 4" type="primary">rbfA</name>
    <name evidence="4" type="ORF">EYW49_13870</name>
</gene>
<comment type="subcellular location">
    <subcellularLocation>
        <location evidence="2">Cytoplasm</location>
    </subcellularLocation>
</comment>
<evidence type="ECO:0000256" key="1">
    <source>
        <dbReference type="ARBA" id="ARBA00022517"/>
    </source>
</evidence>
<dbReference type="GO" id="GO:0030490">
    <property type="term" value="P:maturation of SSU-rRNA"/>
    <property type="evidence" value="ECO:0007669"/>
    <property type="project" value="UniProtKB-UniRule"/>
</dbReference>
<dbReference type="EMBL" id="SJFN01000020">
    <property type="protein sequence ID" value="TBW36423.1"/>
    <property type="molecule type" value="Genomic_DNA"/>
</dbReference>
<organism evidence="4 5">
    <name type="scientific">Siculibacillus lacustris</name>
    <dbReference type="NCBI Taxonomy" id="1549641"/>
    <lineage>
        <taxon>Bacteria</taxon>
        <taxon>Pseudomonadati</taxon>
        <taxon>Pseudomonadota</taxon>
        <taxon>Alphaproteobacteria</taxon>
        <taxon>Hyphomicrobiales</taxon>
        <taxon>Ancalomicrobiaceae</taxon>
        <taxon>Siculibacillus</taxon>
    </lineage>
</organism>
<dbReference type="PANTHER" id="PTHR33515">
    <property type="entry name" value="RIBOSOME-BINDING FACTOR A, CHLOROPLASTIC-RELATED"/>
    <property type="match status" value="1"/>
</dbReference>
<feature type="compositionally biased region" description="Low complexity" evidence="3">
    <location>
        <begin position="1"/>
        <end position="19"/>
    </location>
</feature>
<dbReference type="GO" id="GO:0005829">
    <property type="term" value="C:cytosol"/>
    <property type="evidence" value="ECO:0007669"/>
    <property type="project" value="TreeGrafter"/>
</dbReference>
<dbReference type="Pfam" id="PF02033">
    <property type="entry name" value="RBFA"/>
    <property type="match status" value="1"/>
</dbReference>
<proteinExistence type="inferred from homology"/>
<accession>A0A4Q9VLQ2</accession>
<dbReference type="Proteomes" id="UP000292781">
    <property type="component" value="Unassembled WGS sequence"/>
</dbReference>
<keyword evidence="5" id="KW-1185">Reference proteome</keyword>
<evidence type="ECO:0000256" key="3">
    <source>
        <dbReference type="SAM" id="MobiDB-lite"/>
    </source>
</evidence>
<dbReference type="NCBIfam" id="NF001802">
    <property type="entry name" value="PRK00521.2-5"/>
    <property type="match status" value="1"/>
</dbReference>
<protein>
    <recommendedName>
        <fullName evidence="2">Ribosome-binding factor A</fullName>
    </recommendedName>
</protein>
<keyword evidence="2" id="KW-0963">Cytoplasm</keyword>